<protein>
    <recommendedName>
        <fullName evidence="3">Neurite outgrowth-associated protein</fullName>
    </recommendedName>
</protein>
<name>A0AAW1UXI6_9CUCU</name>
<gene>
    <name evidence="1" type="ORF">WA026_007377</name>
</gene>
<reference evidence="1 2" key="1">
    <citation type="submission" date="2023-03" db="EMBL/GenBank/DDBJ databases">
        <title>Genome insight into feeding habits of ladybird beetles.</title>
        <authorList>
            <person name="Li H.-S."/>
            <person name="Huang Y.-H."/>
            <person name="Pang H."/>
        </authorList>
    </citation>
    <scope>NUCLEOTIDE SEQUENCE [LARGE SCALE GENOMIC DNA]</scope>
    <source>
        <strain evidence="1">SYSU_2023b</strain>
        <tissue evidence="1">Whole body</tissue>
    </source>
</reference>
<dbReference type="PANTHER" id="PTHR13475">
    <property type="entry name" value="NEUGRIN"/>
    <property type="match status" value="1"/>
</dbReference>
<dbReference type="InterPro" id="IPR010487">
    <property type="entry name" value="NGRN/Rrg9"/>
</dbReference>
<organism evidence="1 2">
    <name type="scientific">Henosepilachna vigintioctopunctata</name>
    <dbReference type="NCBI Taxonomy" id="420089"/>
    <lineage>
        <taxon>Eukaryota</taxon>
        <taxon>Metazoa</taxon>
        <taxon>Ecdysozoa</taxon>
        <taxon>Arthropoda</taxon>
        <taxon>Hexapoda</taxon>
        <taxon>Insecta</taxon>
        <taxon>Pterygota</taxon>
        <taxon>Neoptera</taxon>
        <taxon>Endopterygota</taxon>
        <taxon>Coleoptera</taxon>
        <taxon>Polyphaga</taxon>
        <taxon>Cucujiformia</taxon>
        <taxon>Coccinelloidea</taxon>
        <taxon>Coccinellidae</taxon>
        <taxon>Epilachninae</taxon>
        <taxon>Epilachnini</taxon>
        <taxon>Henosepilachna</taxon>
    </lineage>
</organism>
<comment type="caution">
    <text evidence="1">The sequence shown here is derived from an EMBL/GenBank/DDBJ whole genome shotgun (WGS) entry which is preliminary data.</text>
</comment>
<dbReference type="EMBL" id="JARQZJ010000093">
    <property type="protein sequence ID" value="KAK9884536.1"/>
    <property type="molecule type" value="Genomic_DNA"/>
</dbReference>
<dbReference type="GO" id="GO:0005634">
    <property type="term" value="C:nucleus"/>
    <property type="evidence" value="ECO:0007669"/>
    <property type="project" value="TreeGrafter"/>
</dbReference>
<evidence type="ECO:0000313" key="2">
    <source>
        <dbReference type="Proteomes" id="UP001431783"/>
    </source>
</evidence>
<dbReference type="Proteomes" id="UP001431783">
    <property type="component" value="Unassembled WGS sequence"/>
</dbReference>
<proteinExistence type="predicted"/>
<evidence type="ECO:0000313" key="1">
    <source>
        <dbReference type="EMBL" id="KAK9884536.1"/>
    </source>
</evidence>
<dbReference type="AlphaFoldDB" id="A0AAW1UXI6"/>
<evidence type="ECO:0008006" key="3">
    <source>
        <dbReference type="Google" id="ProtNLM"/>
    </source>
</evidence>
<dbReference type="Pfam" id="PF06413">
    <property type="entry name" value="Neugrin"/>
    <property type="match status" value="1"/>
</dbReference>
<accession>A0AAW1UXI6</accession>
<keyword evidence="2" id="KW-1185">Reference proteome</keyword>
<dbReference type="PANTHER" id="PTHR13475:SF3">
    <property type="entry name" value="NEUGRIN"/>
    <property type="match status" value="1"/>
</dbReference>
<sequence>MFFIKSSKSIWKAPSSLETNLISRLYSNLKFTPGTRRRMQLLEDVQELDAENIDFEANFETIHHSHKEHMIELEAQREKLKYDIVKQKYFKNKYPNFLTWHDKEQIRLLHSRDPEEWNVDKLSDGFPALPEVIKKIVKSNWNKKSLAKIRNHDTTVQENWRKLKNNEFKDLPSYLVEHLKKFSGRDLNFNSYDHFKANDRIEFNSTNVSTEFSDIITSYETLKKISSQQNDSKKIEIDLNENSKEKRSNEEEDTYIAGTIKNKHSMTLDYLKNKIENDLKTGLQASYTDIQIVKSIETDTNEMLESAENSSSLNQLVSVKYNTGSIAELDEKSKVDYAHLVYPEKITIPKSILKKGYTYKLNDCYYDSDGQFLYRVPGMC</sequence>